<dbReference type="PROSITE" id="PS51123">
    <property type="entry name" value="OMPA_2"/>
    <property type="match status" value="1"/>
</dbReference>
<keyword evidence="3" id="KW-1003">Cell membrane</keyword>
<dbReference type="Proteomes" id="UP000185494">
    <property type="component" value="Chromosome 1"/>
</dbReference>
<reference evidence="11 12" key="1">
    <citation type="submission" date="2016-05" db="EMBL/GenBank/DDBJ databases">
        <title>Complete Genome and Methylome Analysis of Psychrotrophic Bacterial Isolates from Antarctic Lake Untersee.</title>
        <authorList>
            <person name="Fomenkov A."/>
            <person name="Akimov V.N."/>
            <person name="Vasilyeva L.V."/>
            <person name="Andersen D."/>
            <person name="Vincze T."/>
            <person name="Roberts R.J."/>
        </authorList>
    </citation>
    <scope>NUCLEOTIDE SEQUENCE [LARGE SCALE GENOMIC DNA]</scope>
    <source>
        <strain evidence="11 12">U14-5</strain>
    </source>
</reference>
<dbReference type="CDD" id="cd07185">
    <property type="entry name" value="OmpA_C-like"/>
    <property type="match status" value="1"/>
</dbReference>
<proteinExistence type="inferred from homology"/>
<dbReference type="SUPFAM" id="SSF103088">
    <property type="entry name" value="OmpA-like"/>
    <property type="match status" value="1"/>
</dbReference>
<dbReference type="Pfam" id="PF13677">
    <property type="entry name" value="MotB_plug"/>
    <property type="match status" value="1"/>
</dbReference>
<protein>
    <recommendedName>
        <fullName evidence="10">OmpA-like domain-containing protein</fullName>
    </recommendedName>
</protein>
<dbReference type="eggNOG" id="COG1360">
    <property type="taxonomic scope" value="Bacteria"/>
</dbReference>
<dbReference type="PANTHER" id="PTHR30329:SF21">
    <property type="entry name" value="LIPOPROTEIN YIAD-RELATED"/>
    <property type="match status" value="1"/>
</dbReference>
<evidence type="ECO:0000256" key="6">
    <source>
        <dbReference type="ARBA" id="ARBA00023136"/>
    </source>
</evidence>
<dbReference type="RefSeq" id="WP_075799618.1">
    <property type="nucleotide sequence ID" value="NZ_CP015583.1"/>
</dbReference>
<comment type="subcellular location">
    <subcellularLocation>
        <location evidence="1">Cell membrane</location>
        <topology evidence="1">Single-pass membrane protein</topology>
    </subcellularLocation>
</comment>
<accession>A0A1L7AJE5</accession>
<organism evidence="11 12">
    <name type="scientific">Roseomonas gilardii</name>
    <dbReference type="NCBI Taxonomy" id="257708"/>
    <lineage>
        <taxon>Bacteria</taxon>
        <taxon>Pseudomonadati</taxon>
        <taxon>Pseudomonadota</taxon>
        <taxon>Alphaproteobacteria</taxon>
        <taxon>Acetobacterales</taxon>
        <taxon>Roseomonadaceae</taxon>
        <taxon>Roseomonas</taxon>
    </lineage>
</organism>
<dbReference type="InterPro" id="IPR025713">
    <property type="entry name" value="MotB-like_N_dom"/>
</dbReference>
<comment type="similarity">
    <text evidence="2">Belongs to the MotB family.</text>
</comment>
<evidence type="ECO:0000256" key="8">
    <source>
        <dbReference type="SAM" id="MobiDB-lite"/>
    </source>
</evidence>
<evidence type="ECO:0000256" key="9">
    <source>
        <dbReference type="SAM" id="Phobius"/>
    </source>
</evidence>
<dbReference type="PANTHER" id="PTHR30329">
    <property type="entry name" value="STATOR ELEMENT OF FLAGELLAR MOTOR COMPLEX"/>
    <property type="match status" value="1"/>
</dbReference>
<keyword evidence="6 7" id="KW-0472">Membrane</keyword>
<feature type="region of interest" description="Disordered" evidence="8">
    <location>
        <begin position="1"/>
        <end position="24"/>
    </location>
</feature>
<evidence type="ECO:0000313" key="12">
    <source>
        <dbReference type="Proteomes" id="UP000185494"/>
    </source>
</evidence>
<dbReference type="STRING" id="257708.RGI145_18920"/>
<feature type="compositionally biased region" description="Polar residues" evidence="8">
    <location>
        <begin position="98"/>
        <end position="113"/>
    </location>
</feature>
<evidence type="ECO:0000256" key="5">
    <source>
        <dbReference type="ARBA" id="ARBA00022989"/>
    </source>
</evidence>
<sequence>MRADGSAAWGTESVARTRNQGPTIVIRREEGGEAGHHGGAWKVAYADFVTAMMAFFLLMWLLNATTEQQRKGIADYFAPTNLMSQATSGNGQPFGGSTPHSPAQLSTDTSSPRIETGPRPVLQDIEVEDETETPAQPVATREAPPGPDDAPDVKPGQAAIAVPAPGDGGPGAARRDADLAAASEAALRRELEKRERDALEQLAGQLRTAVSADPALAELAQQFRVEQVAEGLRIQLLDSEGKPMFISGGNTLNERSRALVAKVASVIRRVPNAVSITGHTDATPFRNDARSNWDLSAERANATRRLLVENGVGESRLRSVAGLADREPLLPEAPEAAANRRVSILLLRQAPQPPATGVTPR</sequence>
<gene>
    <name evidence="11" type="ORF">RGI145_18920</name>
</gene>
<evidence type="ECO:0000256" key="3">
    <source>
        <dbReference type="ARBA" id="ARBA00022475"/>
    </source>
</evidence>
<dbReference type="KEGG" id="rgi:RGI145_18920"/>
<dbReference type="InterPro" id="IPR006665">
    <property type="entry name" value="OmpA-like"/>
</dbReference>
<feature type="region of interest" description="Disordered" evidence="8">
    <location>
        <begin position="87"/>
        <end position="180"/>
    </location>
</feature>
<evidence type="ECO:0000259" key="10">
    <source>
        <dbReference type="PROSITE" id="PS51123"/>
    </source>
</evidence>
<feature type="domain" description="OmpA-like" evidence="10">
    <location>
        <begin position="232"/>
        <end position="350"/>
    </location>
</feature>
<dbReference type="InterPro" id="IPR036737">
    <property type="entry name" value="OmpA-like_sf"/>
</dbReference>
<evidence type="ECO:0000256" key="4">
    <source>
        <dbReference type="ARBA" id="ARBA00022692"/>
    </source>
</evidence>
<evidence type="ECO:0000256" key="2">
    <source>
        <dbReference type="ARBA" id="ARBA00008914"/>
    </source>
</evidence>
<evidence type="ECO:0000313" key="11">
    <source>
        <dbReference type="EMBL" id="APT58871.1"/>
    </source>
</evidence>
<keyword evidence="5 9" id="KW-1133">Transmembrane helix</keyword>
<dbReference type="EMBL" id="CP015583">
    <property type="protein sequence ID" value="APT58871.1"/>
    <property type="molecule type" value="Genomic_DNA"/>
</dbReference>
<dbReference type="InterPro" id="IPR050330">
    <property type="entry name" value="Bact_OuterMem_StrucFunc"/>
</dbReference>
<dbReference type="Gene3D" id="3.30.1330.60">
    <property type="entry name" value="OmpA-like domain"/>
    <property type="match status" value="1"/>
</dbReference>
<evidence type="ECO:0000256" key="7">
    <source>
        <dbReference type="PROSITE-ProRule" id="PRU00473"/>
    </source>
</evidence>
<dbReference type="Pfam" id="PF00691">
    <property type="entry name" value="OmpA"/>
    <property type="match status" value="1"/>
</dbReference>
<dbReference type="AlphaFoldDB" id="A0A1L7AJE5"/>
<keyword evidence="4 9" id="KW-0812">Transmembrane</keyword>
<name>A0A1L7AJE5_9PROT</name>
<dbReference type="GO" id="GO:0005886">
    <property type="term" value="C:plasma membrane"/>
    <property type="evidence" value="ECO:0007669"/>
    <property type="project" value="UniProtKB-SubCell"/>
</dbReference>
<feature type="transmembrane region" description="Helical" evidence="9">
    <location>
        <begin position="43"/>
        <end position="62"/>
    </location>
</feature>
<evidence type="ECO:0000256" key="1">
    <source>
        <dbReference type="ARBA" id="ARBA00004162"/>
    </source>
</evidence>